<evidence type="ECO:0000256" key="1">
    <source>
        <dbReference type="SAM" id="Phobius"/>
    </source>
</evidence>
<dbReference type="OrthoDB" id="613658at2"/>
<organism evidence="2 3">
    <name type="scientific">Flavihumibacter solisilvae</name>
    <dbReference type="NCBI Taxonomy" id="1349421"/>
    <lineage>
        <taxon>Bacteria</taxon>
        <taxon>Pseudomonadati</taxon>
        <taxon>Bacteroidota</taxon>
        <taxon>Chitinophagia</taxon>
        <taxon>Chitinophagales</taxon>
        <taxon>Chitinophagaceae</taxon>
        <taxon>Flavihumibacter</taxon>
    </lineage>
</organism>
<evidence type="ECO:0000313" key="2">
    <source>
        <dbReference type="EMBL" id="KIC94377.1"/>
    </source>
</evidence>
<dbReference type="RefSeq" id="WP_039140137.1">
    <property type="nucleotide sequence ID" value="NZ_JSVC01000013.1"/>
</dbReference>
<evidence type="ECO:0000313" key="3">
    <source>
        <dbReference type="Proteomes" id="UP000031408"/>
    </source>
</evidence>
<dbReference type="STRING" id="1349421.OI18_12210"/>
<keyword evidence="1" id="KW-0812">Transmembrane</keyword>
<keyword evidence="3" id="KW-1185">Reference proteome</keyword>
<feature type="transmembrane region" description="Helical" evidence="1">
    <location>
        <begin position="187"/>
        <end position="208"/>
    </location>
</feature>
<dbReference type="EMBL" id="JSVC01000013">
    <property type="protein sequence ID" value="KIC94377.1"/>
    <property type="molecule type" value="Genomic_DNA"/>
</dbReference>
<name>A0A0C1L307_9BACT</name>
<accession>A0A0C1L307</accession>
<keyword evidence="1" id="KW-1133">Transmembrane helix</keyword>
<gene>
    <name evidence="2" type="ORF">OI18_12210</name>
</gene>
<comment type="caution">
    <text evidence="2">The sequence shown here is derived from an EMBL/GenBank/DDBJ whole genome shotgun (WGS) entry which is preliminary data.</text>
</comment>
<dbReference type="Proteomes" id="UP000031408">
    <property type="component" value="Unassembled WGS sequence"/>
</dbReference>
<reference evidence="2 3" key="1">
    <citation type="submission" date="2014-11" db="EMBL/GenBank/DDBJ databases">
        <title>Genome sequence of Flavihumibacter solisilvae 3-3.</title>
        <authorList>
            <person name="Zhou G."/>
            <person name="Li M."/>
            <person name="Wang G."/>
        </authorList>
    </citation>
    <scope>NUCLEOTIDE SEQUENCE [LARGE SCALE GENOMIC DNA]</scope>
    <source>
        <strain evidence="2 3">3-3</strain>
    </source>
</reference>
<feature type="transmembrane region" description="Helical" evidence="1">
    <location>
        <begin position="163"/>
        <end position="181"/>
    </location>
</feature>
<keyword evidence="1" id="KW-0472">Membrane</keyword>
<dbReference type="AlphaFoldDB" id="A0A0C1L307"/>
<proteinExistence type="predicted"/>
<protein>
    <submittedName>
        <fullName evidence="2">Uncharacterized protein</fullName>
    </submittedName>
</protein>
<sequence length="216" mass="24302">MKPVKNPVGVFIETGTNPVYRNLKKFLGEEVMSSGATGIYKSLREAWKDECSTLAIGKTKDANRYYNVYSNQLLLPDFYEQLWNGCTSREKLLLLDIARDGLYNYKNTQGICNLYLKGLLMYDKEKHLQIMSLSFRNFIICQGESKLTAELEKEAKSTSTWKSIQTPVLILIICIGVFFFVTQENLVNRAGALIPTLTGAVSLAASLFGKRTEKSA</sequence>